<feature type="non-terminal residue" evidence="1">
    <location>
        <position position="1"/>
    </location>
</feature>
<sequence>TTRVKHMDFSKARRDLNHDPKVPLEEGIPKTIDWMKKVYGLK</sequence>
<dbReference type="InterPro" id="IPR036291">
    <property type="entry name" value="NAD(P)-bd_dom_sf"/>
</dbReference>
<dbReference type="AlphaFoldDB" id="X1KSV4"/>
<gene>
    <name evidence="1" type="ORF">S06H3_17761</name>
</gene>
<proteinExistence type="predicted"/>
<dbReference type="EMBL" id="BARV01008909">
    <property type="protein sequence ID" value="GAI09788.1"/>
    <property type="molecule type" value="Genomic_DNA"/>
</dbReference>
<accession>X1KSV4</accession>
<name>X1KSV4_9ZZZZ</name>
<evidence type="ECO:0000313" key="1">
    <source>
        <dbReference type="EMBL" id="GAI09788.1"/>
    </source>
</evidence>
<dbReference type="Gene3D" id="3.90.25.10">
    <property type="entry name" value="UDP-galactose 4-epimerase, domain 1"/>
    <property type="match status" value="1"/>
</dbReference>
<organism evidence="1">
    <name type="scientific">marine sediment metagenome</name>
    <dbReference type="NCBI Taxonomy" id="412755"/>
    <lineage>
        <taxon>unclassified sequences</taxon>
        <taxon>metagenomes</taxon>
        <taxon>ecological metagenomes</taxon>
    </lineage>
</organism>
<protein>
    <recommendedName>
        <fullName evidence="2">NAD-dependent epimerase/dehydratase domain-containing protein</fullName>
    </recommendedName>
</protein>
<comment type="caution">
    <text evidence="1">The sequence shown here is derived from an EMBL/GenBank/DDBJ whole genome shotgun (WGS) entry which is preliminary data.</text>
</comment>
<evidence type="ECO:0008006" key="2">
    <source>
        <dbReference type="Google" id="ProtNLM"/>
    </source>
</evidence>
<dbReference type="SUPFAM" id="SSF51735">
    <property type="entry name" value="NAD(P)-binding Rossmann-fold domains"/>
    <property type="match status" value="1"/>
</dbReference>
<reference evidence="1" key="1">
    <citation type="journal article" date="2014" name="Front. Microbiol.">
        <title>High frequency of phylogenetically diverse reductive dehalogenase-homologous genes in deep subseafloor sedimentary metagenomes.</title>
        <authorList>
            <person name="Kawai M."/>
            <person name="Futagami T."/>
            <person name="Toyoda A."/>
            <person name="Takaki Y."/>
            <person name="Nishi S."/>
            <person name="Hori S."/>
            <person name="Arai W."/>
            <person name="Tsubouchi T."/>
            <person name="Morono Y."/>
            <person name="Uchiyama I."/>
            <person name="Ito T."/>
            <person name="Fujiyama A."/>
            <person name="Inagaki F."/>
            <person name="Takami H."/>
        </authorList>
    </citation>
    <scope>NUCLEOTIDE SEQUENCE</scope>
    <source>
        <strain evidence="1">Expedition CK06-06</strain>
    </source>
</reference>